<keyword evidence="3" id="KW-1185">Reference proteome</keyword>
<keyword evidence="1" id="KW-0732">Signal</keyword>
<evidence type="ECO:0000313" key="2">
    <source>
        <dbReference type="EMBL" id="PIK34858.1"/>
    </source>
</evidence>
<comment type="caution">
    <text evidence="2">The sequence shown here is derived from an EMBL/GenBank/DDBJ whole genome shotgun (WGS) entry which is preliminary data.</text>
</comment>
<evidence type="ECO:0000256" key="1">
    <source>
        <dbReference type="SAM" id="SignalP"/>
    </source>
</evidence>
<name>A0A2G8JGL9_STIJA</name>
<sequence length="103" mass="11823">MTPARIVAFLCFLVVLFSCMVSAARQRGRGNGCPPTVGCDGRTDSIRWGKRSPTTIDDIRNAAEMLLRRRRPYLEKEYPENLGGTKTTFLSLYNRLRSKNYYR</sequence>
<dbReference type="PROSITE" id="PS51257">
    <property type="entry name" value="PROKAR_LIPOPROTEIN"/>
    <property type="match status" value="1"/>
</dbReference>
<reference evidence="2 3" key="1">
    <citation type="journal article" date="2017" name="PLoS Biol.">
        <title>The sea cucumber genome provides insights into morphological evolution and visceral regeneration.</title>
        <authorList>
            <person name="Zhang X."/>
            <person name="Sun L."/>
            <person name="Yuan J."/>
            <person name="Sun Y."/>
            <person name="Gao Y."/>
            <person name="Zhang L."/>
            <person name="Li S."/>
            <person name="Dai H."/>
            <person name="Hamel J.F."/>
            <person name="Liu C."/>
            <person name="Yu Y."/>
            <person name="Liu S."/>
            <person name="Lin W."/>
            <person name="Guo K."/>
            <person name="Jin S."/>
            <person name="Xu P."/>
            <person name="Storey K.B."/>
            <person name="Huan P."/>
            <person name="Zhang T."/>
            <person name="Zhou Y."/>
            <person name="Zhang J."/>
            <person name="Lin C."/>
            <person name="Li X."/>
            <person name="Xing L."/>
            <person name="Huo D."/>
            <person name="Sun M."/>
            <person name="Wang L."/>
            <person name="Mercier A."/>
            <person name="Li F."/>
            <person name="Yang H."/>
            <person name="Xiang J."/>
        </authorList>
    </citation>
    <scope>NUCLEOTIDE SEQUENCE [LARGE SCALE GENOMIC DNA]</scope>
    <source>
        <strain evidence="2">Shaxun</strain>
        <tissue evidence="2">Muscle</tissue>
    </source>
</reference>
<proteinExistence type="predicted"/>
<feature type="chain" id="PRO_5013896684" evidence="1">
    <location>
        <begin position="24"/>
        <end position="103"/>
    </location>
</feature>
<organism evidence="2 3">
    <name type="scientific">Stichopus japonicus</name>
    <name type="common">Sea cucumber</name>
    <dbReference type="NCBI Taxonomy" id="307972"/>
    <lineage>
        <taxon>Eukaryota</taxon>
        <taxon>Metazoa</taxon>
        <taxon>Echinodermata</taxon>
        <taxon>Eleutherozoa</taxon>
        <taxon>Echinozoa</taxon>
        <taxon>Holothuroidea</taxon>
        <taxon>Aspidochirotacea</taxon>
        <taxon>Aspidochirotida</taxon>
        <taxon>Stichopodidae</taxon>
        <taxon>Apostichopus</taxon>
    </lineage>
</organism>
<accession>A0A2G8JGL9</accession>
<dbReference type="EMBL" id="MRZV01002058">
    <property type="protein sequence ID" value="PIK34858.1"/>
    <property type="molecule type" value="Genomic_DNA"/>
</dbReference>
<feature type="signal peptide" evidence="1">
    <location>
        <begin position="1"/>
        <end position="23"/>
    </location>
</feature>
<gene>
    <name evidence="2" type="ORF">BSL78_28317</name>
</gene>
<feature type="non-terminal residue" evidence="2">
    <location>
        <position position="1"/>
    </location>
</feature>
<dbReference type="OrthoDB" id="10102870at2759"/>
<protein>
    <submittedName>
        <fullName evidence="2">Uncharacterized protein</fullName>
    </submittedName>
</protein>
<dbReference type="Proteomes" id="UP000230750">
    <property type="component" value="Unassembled WGS sequence"/>
</dbReference>
<dbReference type="AlphaFoldDB" id="A0A2G8JGL9"/>
<evidence type="ECO:0000313" key="3">
    <source>
        <dbReference type="Proteomes" id="UP000230750"/>
    </source>
</evidence>